<feature type="non-terminal residue" evidence="1">
    <location>
        <position position="1"/>
    </location>
</feature>
<proteinExistence type="predicted"/>
<dbReference type="InterPro" id="IPR036052">
    <property type="entry name" value="TrpB-like_PALP_sf"/>
</dbReference>
<dbReference type="SUPFAM" id="SSF53686">
    <property type="entry name" value="Tryptophan synthase beta subunit-like PLP-dependent enzymes"/>
    <property type="match status" value="1"/>
</dbReference>
<name>X0SS29_9ZZZZ</name>
<organism evidence="1">
    <name type="scientific">marine sediment metagenome</name>
    <dbReference type="NCBI Taxonomy" id="412755"/>
    <lineage>
        <taxon>unclassified sequences</taxon>
        <taxon>metagenomes</taxon>
        <taxon>ecological metagenomes</taxon>
    </lineage>
</organism>
<evidence type="ECO:0008006" key="2">
    <source>
        <dbReference type="Google" id="ProtNLM"/>
    </source>
</evidence>
<sequence length="47" mass="4968">LDLADKTVVCIITGHGLKDPDTALTIEAEMTDVPADLDAVERAMGLE</sequence>
<dbReference type="AlphaFoldDB" id="X0SS29"/>
<comment type="caution">
    <text evidence="1">The sequence shown here is derived from an EMBL/GenBank/DDBJ whole genome shotgun (WGS) entry which is preliminary data.</text>
</comment>
<accession>X0SS29</accession>
<dbReference type="Gene3D" id="3.40.50.1100">
    <property type="match status" value="1"/>
</dbReference>
<protein>
    <recommendedName>
        <fullName evidence="2">Threonine synthase</fullName>
    </recommendedName>
</protein>
<gene>
    <name evidence="1" type="ORF">S01H1_12038</name>
</gene>
<reference evidence="1" key="1">
    <citation type="journal article" date="2014" name="Front. Microbiol.">
        <title>High frequency of phylogenetically diverse reductive dehalogenase-homologous genes in deep subseafloor sedimentary metagenomes.</title>
        <authorList>
            <person name="Kawai M."/>
            <person name="Futagami T."/>
            <person name="Toyoda A."/>
            <person name="Takaki Y."/>
            <person name="Nishi S."/>
            <person name="Hori S."/>
            <person name="Arai W."/>
            <person name="Tsubouchi T."/>
            <person name="Morono Y."/>
            <person name="Uchiyama I."/>
            <person name="Ito T."/>
            <person name="Fujiyama A."/>
            <person name="Inagaki F."/>
            <person name="Takami H."/>
        </authorList>
    </citation>
    <scope>NUCLEOTIDE SEQUENCE</scope>
    <source>
        <strain evidence="1">Expedition CK06-06</strain>
    </source>
</reference>
<evidence type="ECO:0000313" key="1">
    <source>
        <dbReference type="EMBL" id="GAF83869.1"/>
    </source>
</evidence>
<dbReference type="EMBL" id="BARS01006157">
    <property type="protein sequence ID" value="GAF83869.1"/>
    <property type="molecule type" value="Genomic_DNA"/>
</dbReference>